<dbReference type="PANTHER" id="PTHR28043">
    <property type="entry name" value="INCREASED RECOMBINATION CENTERS PROTEIN 6"/>
    <property type="match status" value="1"/>
</dbReference>
<dbReference type="GO" id="GO:0030674">
    <property type="term" value="F:protein-macromolecule adaptor activity"/>
    <property type="evidence" value="ECO:0007669"/>
    <property type="project" value="TreeGrafter"/>
</dbReference>
<organism evidence="3">
    <name type="scientific">Chaetomium thermophilum (strain DSM 1495 / CBS 144.50 / IMI 039719)</name>
    <name type="common">Thermochaetoides thermophila</name>
    <dbReference type="NCBI Taxonomy" id="759272"/>
    <lineage>
        <taxon>Eukaryota</taxon>
        <taxon>Fungi</taxon>
        <taxon>Dikarya</taxon>
        <taxon>Ascomycota</taxon>
        <taxon>Pezizomycotina</taxon>
        <taxon>Sordariomycetes</taxon>
        <taxon>Sordariomycetidae</taxon>
        <taxon>Sordariales</taxon>
        <taxon>Chaetomiaceae</taxon>
        <taxon>Thermochaetoides</taxon>
    </lineage>
</organism>
<feature type="compositionally biased region" description="Acidic residues" evidence="1">
    <location>
        <begin position="335"/>
        <end position="349"/>
    </location>
</feature>
<dbReference type="STRING" id="759272.G0SHD2"/>
<protein>
    <submittedName>
        <fullName evidence="2">Uncharacterized protein</fullName>
    </submittedName>
</protein>
<dbReference type="RefSeq" id="XP_006697239.1">
    <property type="nucleotide sequence ID" value="XM_006697176.1"/>
</dbReference>
<proteinExistence type="predicted"/>
<feature type="region of interest" description="Disordered" evidence="1">
    <location>
        <begin position="363"/>
        <end position="390"/>
    </location>
</feature>
<dbReference type="Proteomes" id="UP000008066">
    <property type="component" value="Unassembled WGS sequence"/>
</dbReference>
<feature type="region of interest" description="Disordered" evidence="1">
    <location>
        <begin position="140"/>
        <end position="167"/>
    </location>
</feature>
<evidence type="ECO:0000313" key="3">
    <source>
        <dbReference type="Proteomes" id="UP000008066"/>
    </source>
</evidence>
<dbReference type="Gene3D" id="3.40.50.11960">
    <property type="match status" value="1"/>
</dbReference>
<feature type="region of interest" description="Disordered" evidence="1">
    <location>
        <begin position="325"/>
        <end position="349"/>
    </location>
</feature>
<dbReference type="EMBL" id="GL988047">
    <property type="protein sequence ID" value="EGS17621.1"/>
    <property type="molecule type" value="Genomic_DNA"/>
</dbReference>
<sequence length="390" mass="40996">MPPREQKKITNPRRILAVSLADSANHLSDVIKALTGTAPSPSLSPDQDSSSLAGTTHHITLSTPYYTASVPIWIDLIPSSSSTDNAASSSSSTPSPASEWASTFLSEEAKEVLAVLGGLILVFVIPPPSVTPTLSSLPAAAAVPQPSQPPPSSSDPEPTASTQPSTILALPDPISPLIPSPSLTRDLITQIGRLIHQGLGGWEWDGVTLAIGISVVGPASAGSQLDDDDGEDVLNGWEDLCAENGMEFVHIPVSALKDKKDKEGEKKRNKFGERVGLERVLEALGSNDWSGGGGGGGGLQGGEGGMLTWKGRDRKGDLDELKKAILGGGGGKHDDEEEEEGGELGEEDVEKLERMMRKLQAVRDATAGMPEEQRKRMAKKAVGEVMRELA</sequence>
<dbReference type="eggNOG" id="ENOG502RTVH">
    <property type="taxonomic scope" value="Eukaryota"/>
</dbReference>
<feature type="compositionally biased region" description="Basic and acidic residues" evidence="1">
    <location>
        <begin position="371"/>
        <end position="390"/>
    </location>
</feature>
<feature type="compositionally biased region" description="Gly residues" evidence="1">
    <location>
        <begin position="290"/>
        <end position="305"/>
    </location>
</feature>
<dbReference type="GO" id="GO:0016192">
    <property type="term" value="P:vesicle-mediated transport"/>
    <property type="evidence" value="ECO:0007669"/>
    <property type="project" value="InterPro"/>
</dbReference>
<gene>
    <name evidence="2" type="ORF">CTHT_0069610</name>
</gene>
<evidence type="ECO:0000313" key="2">
    <source>
        <dbReference type="EMBL" id="EGS17621.1"/>
    </source>
</evidence>
<evidence type="ECO:0000256" key="1">
    <source>
        <dbReference type="SAM" id="MobiDB-lite"/>
    </source>
</evidence>
<dbReference type="PANTHER" id="PTHR28043:SF1">
    <property type="entry name" value="INCREASED RECOMBINATION CENTERS PROTEIN 6"/>
    <property type="match status" value="1"/>
</dbReference>
<dbReference type="InterPro" id="IPR034627">
    <property type="entry name" value="Irc6"/>
</dbReference>
<dbReference type="HOGENOM" id="CLU_031716_1_0_1"/>
<dbReference type="GeneID" id="18260999"/>
<keyword evidence="3" id="KW-1185">Reference proteome</keyword>
<dbReference type="KEGG" id="cthr:CTHT_0069610"/>
<feature type="region of interest" description="Disordered" evidence="1">
    <location>
        <begin position="286"/>
        <end position="308"/>
    </location>
</feature>
<dbReference type="Pfam" id="PF10199">
    <property type="entry name" value="Adaptin_binding"/>
    <property type="match status" value="1"/>
</dbReference>
<reference evidence="2 3" key="1">
    <citation type="journal article" date="2011" name="Cell">
        <title>Insight into structure and assembly of the nuclear pore complex by utilizing the genome of a eukaryotic thermophile.</title>
        <authorList>
            <person name="Amlacher S."/>
            <person name="Sarges P."/>
            <person name="Flemming D."/>
            <person name="van Noort V."/>
            <person name="Kunze R."/>
            <person name="Devos D.P."/>
            <person name="Arumugam M."/>
            <person name="Bork P."/>
            <person name="Hurt E."/>
        </authorList>
    </citation>
    <scope>NUCLEOTIDE SEQUENCE [LARGE SCALE GENOMIC DNA]</scope>
    <source>
        <strain evidence="3">DSM 1495 / CBS 144.50 / IMI 039719</strain>
    </source>
</reference>
<dbReference type="OrthoDB" id="10261384at2759"/>
<name>G0SHD2_CHATD</name>
<feature type="compositionally biased region" description="Low complexity" evidence="1">
    <location>
        <begin position="154"/>
        <end position="167"/>
    </location>
</feature>
<dbReference type="AlphaFoldDB" id="G0SHD2"/>
<accession>G0SHD2</accession>
<dbReference type="OMA" id="EALMMRM"/>